<keyword evidence="1" id="KW-1133">Transmembrane helix</keyword>
<reference evidence="3 4" key="1">
    <citation type="submission" date="2018-03" db="EMBL/GenBank/DDBJ databases">
        <title>Adhaeribacter sp. HMF7605 Genome sequencing and assembly.</title>
        <authorList>
            <person name="Kang H."/>
            <person name="Kang J."/>
            <person name="Cha I."/>
            <person name="Kim H."/>
            <person name="Joh K."/>
        </authorList>
    </citation>
    <scope>NUCLEOTIDE SEQUENCE [LARGE SCALE GENOMIC DNA]</scope>
    <source>
        <strain evidence="3 4">HMF7605</strain>
    </source>
</reference>
<dbReference type="EMBL" id="PYFT01000001">
    <property type="protein sequence ID" value="PSR55211.1"/>
    <property type="molecule type" value="Genomic_DNA"/>
</dbReference>
<organism evidence="3 4">
    <name type="scientific">Adhaeribacter arboris</name>
    <dbReference type="NCBI Taxonomy" id="2072846"/>
    <lineage>
        <taxon>Bacteria</taxon>
        <taxon>Pseudomonadati</taxon>
        <taxon>Bacteroidota</taxon>
        <taxon>Cytophagia</taxon>
        <taxon>Cytophagales</taxon>
        <taxon>Hymenobacteraceae</taxon>
        <taxon>Adhaeribacter</taxon>
    </lineage>
</organism>
<keyword evidence="1" id="KW-0472">Membrane</keyword>
<comment type="caution">
    <text evidence="3">The sequence shown here is derived from an EMBL/GenBank/DDBJ whole genome shotgun (WGS) entry which is preliminary data.</text>
</comment>
<keyword evidence="1" id="KW-0812">Transmembrane</keyword>
<evidence type="ECO:0000256" key="1">
    <source>
        <dbReference type="SAM" id="Phobius"/>
    </source>
</evidence>
<feature type="domain" description="YcxB-like C-terminal" evidence="2">
    <location>
        <begin position="91"/>
        <end position="142"/>
    </location>
</feature>
<sequence>MIIKTKKYKLETSTYIKMAMLDLLRKQWWYIIGPIAVACLAFIWPSWWFISGAILIVVLYLLFWAVQFTGVTQLEQNKIIFEKMAYEIDGRQILMKINEKQGMPVAWEMIKSAKKTNDAYFLSLSKAQFIHLPFRIFSGPNDLKMMDAYLKRKNLIA</sequence>
<keyword evidence="4" id="KW-1185">Reference proteome</keyword>
<gene>
    <name evidence="3" type="ORF">AHMF7605_17705</name>
</gene>
<dbReference type="Pfam" id="PF14317">
    <property type="entry name" value="YcxB"/>
    <property type="match status" value="1"/>
</dbReference>
<evidence type="ECO:0000313" key="3">
    <source>
        <dbReference type="EMBL" id="PSR55211.1"/>
    </source>
</evidence>
<evidence type="ECO:0000259" key="2">
    <source>
        <dbReference type="Pfam" id="PF14317"/>
    </source>
</evidence>
<name>A0A2T2YI95_9BACT</name>
<proteinExistence type="predicted"/>
<feature type="transmembrane region" description="Helical" evidence="1">
    <location>
        <begin position="53"/>
        <end position="74"/>
    </location>
</feature>
<feature type="transmembrane region" description="Helical" evidence="1">
    <location>
        <begin position="28"/>
        <end position="47"/>
    </location>
</feature>
<dbReference type="InterPro" id="IPR025588">
    <property type="entry name" value="YcxB-like_C"/>
</dbReference>
<dbReference type="OrthoDB" id="1352552at2"/>
<dbReference type="RefSeq" id="WP_106931389.1">
    <property type="nucleotide sequence ID" value="NZ_PYFT01000001.1"/>
</dbReference>
<dbReference type="Proteomes" id="UP000240357">
    <property type="component" value="Unassembled WGS sequence"/>
</dbReference>
<evidence type="ECO:0000313" key="4">
    <source>
        <dbReference type="Proteomes" id="UP000240357"/>
    </source>
</evidence>
<protein>
    <recommendedName>
        <fullName evidence="2">YcxB-like C-terminal domain-containing protein</fullName>
    </recommendedName>
</protein>
<accession>A0A2T2YI95</accession>
<dbReference type="AlphaFoldDB" id="A0A2T2YI95"/>